<evidence type="ECO:0000256" key="9">
    <source>
        <dbReference type="ARBA" id="ARBA00023315"/>
    </source>
</evidence>
<accession>A0A1Z5IZY3</accession>
<dbReference type="InterPro" id="IPR001451">
    <property type="entry name" value="Hexapep"/>
</dbReference>
<comment type="similarity">
    <text evidence="2 11">Belongs to the transferase hexapeptide repeat family.</text>
</comment>
<organism evidence="12 13">
    <name type="scientific">Secundilactobacillus silagincola</name>
    <dbReference type="NCBI Taxonomy" id="1714681"/>
    <lineage>
        <taxon>Bacteria</taxon>
        <taxon>Bacillati</taxon>
        <taxon>Bacillota</taxon>
        <taxon>Bacilli</taxon>
        <taxon>Lactobacillales</taxon>
        <taxon>Lactobacillaceae</taxon>
        <taxon>Secundilactobacillus</taxon>
    </lineage>
</organism>
<proteinExistence type="inferred from homology"/>
<keyword evidence="9 11" id="KW-0012">Acyltransferase</keyword>
<keyword evidence="7" id="KW-0677">Repeat</keyword>
<dbReference type="InterPro" id="IPR018357">
    <property type="entry name" value="Hexapep_transf_CS"/>
</dbReference>
<evidence type="ECO:0000256" key="2">
    <source>
        <dbReference type="ARBA" id="ARBA00007274"/>
    </source>
</evidence>
<evidence type="ECO:0000256" key="4">
    <source>
        <dbReference type="ARBA" id="ARBA00018522"/>
    </source>
</evidence>
<dbReference type="InterPro" id="IPR011004">
    <property type="entry name" value="Trimer_LpxA-like_sf"/>
</dbReference>
<reference evidence="12 13" key="1">
    <citation type="submission" date="2015-11" db="EMBL/GenBank/DDBJ databases">
        <title>Draft genome sequences of new species of the genus Lactobacillus isolated from orchardgrass silage.</title>
        <authorList>
            <person name="Tohno M."/>
            <person name="Tanizawa Y."/>
            <person name="Arita M."/>
        </authorList>
    </citation>
    <scope>NUCLEOTIDE SEQUENCE [LARGE SCALE GENOMIC DNA]</scope>
    <source>
        <strain evidence="12 13">IWT5</strain>
    </source>
</reference>
<dbReference type="UniPathway" id="UPA00136">
    <property type="reaction ID" value="UER00199"/>
</dbReference>
<keyword evidence="13" id="KW-1185">Reference proteome</keyword>
<dbReference type="SUPFAM" id="SSF51161">
    <property type="entry name" value="Trimeric LpxA-like enzymes"/>
    <property type="match status" value="1"/>
</dbReference>
<dbReference type="GO" id="GO:0005737">
    <property type="term" value="C:cytoplasm"/>
    <property type="evidence" value="ECO:0007669"/>
    <property type="project" value="InterPro"/>
</dbReference>
<keyword evidence="8" id="KW-0198">Cysteine biosynthesis</keyword>
<dbReference type="GO" id="GO:0006535">
    <property type="term" value="P:cysteine biosynthetic process from serine"/>
    <property type="evidence" value="ECO:0007669"/>
    <property type="project" value="InterPro"/>
</dbReference>
<dbReference type="PIRSF" id="PIRSF000441">
    <property type="entry name" value="CysE"/>
    <property type="match status" value="1"/>
</dbReference>
<comment type="caution">
    <text evidence="12">The sequence shown here is derived from an EMBL/GenBank/DDBJ whole genome shotgun (WGS) entry which is preliminary data.</text>
</comment>
<evidence type="ECO:0000256" key="3">
    <source>
        <dbReference type="ARBA" id="ARBA00013266"/>
    </source>
</evidence>
<evidence type="ECO:0000256" key="7">
    <source>
        <dbReference type="ARBA" id="ARBA00022737"/>
    </source>
</evidence>
<dbReference type="GO" id="GO:0009001">
    <property type="term" value="F:serine O-acetyltransferase activity"/>
    <property type="evidence" value="ECO:0007669"/>
    <property type="project" value="UniProtKB-EC"/>
</dbReference>
<protein>
    <recommendedName>
        <fullName evidence="4 11">Serine acetyltransferase</fullName>
        <ecNumber evidence="3 11">2.3.1.30</ecNumber>
    </recommendedName>
</protein>
<dbReference type="PROSITE" id="PS00101">
    <property type="entry name" value="HEXAPEP_TRANSFERASES"/>
    <property type="match status" value="1"/>
</dbReference>
<evidence type="ECO:0000313" key="12">
    <source>
        <dbReference type="EMBL" id="GAX07354.1"/>
    </source>
</evidence>
<dbReference type="PANTHER" id="PTHR42811">
    <property type="entry name" value="SERINE ACETYLTRANSFERASE"/>
    <property type="match status" value="1"/>
</dbReference>
<evidence type="ECO:0000256" key="1">
    <source>
        <dbReference type="ARBA" id="ARBA00004876"/>
    </source>
</evidence>
<keyword evidence="6 11" id="KW-0808">Transferase</keyword>
<evidence type="ECO:0000256" key="5">
    <source>
        <dbReference type="ARBA" id="ARBA00022605"/>
    </source>
</evidence>
<sequence length="185" mass="19786">MLQTPRAILKRDPAAHSLLEVVLTYPGVRALFWHRIAHSLNTHRHYVLANILSQHAARTTGITIAPAAEIGKRVFIDHGIGVVIGATAVVEDDVTILQGVTLGARNSVKNGRRQPIVRRGAFIGANALLLGPIVVGEGAKVGAGAVVLEDVPAHWTAVGNPARLIRKRIKVMPMSLKSAHERAKA</sequence>
<dbReference type="InterPro" id="IPR005881">
    <property type="entry name" value="Ser_O-AcTrfase"/>
</dbReference>
<dbReference type="InterPro" id="IPR053376">
    <property type="entry name" value="Serine_acetyltransferase"/>
</dbReference>
<dbReference type="RefSeq" id="WP_098823350.1">
    <property type="nucleotide sequence ID" value="NZ_BCMJ01000001.1"/>
</dbReference>
<dbReference type="FunFam" id="2.160.10.10:FF:000007">
    <property type="entry name" value="Serine acetyltransferase"/>
    <property type="match status" value="1"/>
</dbReference>
<keyword evidence="5" id="KW-0028">Amino-acid biosynthesis</keyword>
<dbReference type="CDD" id="cd03354">
    <property type="entry name" value="LbH_SAT"/>
    <property type="match status" value="1"/>
</dbReference>
<evidence type="ECO:0000256" key="10">
    <source>
        <dbReference type="ARBA" id="ARBA00049486"/>
    </source>
</evidence>
<evidence type="ECO:0000256" key="6">
    <source>
        <dbReference type="ARBA" id="ARBA00022679"/>
    </source>
</evidence>
<dbReference type="NCBIfam" id="NF041874">
    <property type="entry name" value="EPS_EpsC"/>
    <property type="match status" value="1"/>
</dbReference>
<dbReference type="EMBL" id="BCMJ01000001">
    <property type="protein sequence ID" value="GAX07354.1"/>
    <property type="molecule type" value="Genomic_DNA"/>
</dbReference>
<comment type="catalytic activity">
    <reaction evidence="10 11">
        <text>L-serine + acetyl-CoA = O-acetyl-L-serine + CoA</text>
        <dbReference type="Rhea" id="RHEA:24560"/>
        <dbReference type="ChEBI" id="CHEBI:33384"/>
        <dbReference type="ChEBI" id="CHEBI:57287"/>
        <dbReference type="ChEBI" id="CHEBI:57288"/>
        <dbReference type="ChEBI" id="CHEBI:58340"/>
        <dbReference type="EC" id="2.3.1.30"/>
    </reaction>
</comment>
<evidence type="ECO:0000313" key="13">
    <source>
        <dbReference type="Proteomes" id="UP000223370"/>
    </source>
</evidence>
<dbReference type="Gene3D" id="2.160.10.10">
    <property type="entry name" value="Hexapeptide repeat proteins"/>
    <property type="match status" value="1"/>
</dbReference>
<dbReference type="EC" id="2.3.1.30" evidence="3 11"/>
<comment type="pathway">
    <text evidence="1">Amino-acid biosynthesis; L-cysteine biosynthesis; L-cysteine from L-serine: step 1/2.</text>
</comment>
<dbReference type="AlphaFoldDB" id="A0A1Z5IZY3"/>
<dbReference type="Proteomes" id="UP000223370">
    <property type="component" value="Unassembled WGS sequence"/>
</dbReference>
<dbReference type="InterPro" id="IPR045304">
    <property type="entry name" value="LbH_SAT"/>
</dbReference>
<evidence type="ECO:0000256" key="8">
    <source>
        <dbReference type="ARBA" id="ARBA00023192"/>
    </source>
</evidence>
<dbReference type="Gene3D" id="1.10.3130.10">
    <property type="entry name" value="serine acetyltransferase, domain 1"/>
    <property type="match status" value="1"/>
</dbReference>
<gene>
    <name evidence="12" type="ORF">IWT5_00087</name>
</gene>
<dbReference type="Pfam" id="PF00132">
    <property type="entry name" value="Hexapep"/>
    <property type="match status" value="1"/>
</dbReference>
<dbReference type="OrthoDB" id="9801456at2"/>
<dbReference type="InterPro" id="IPR042122">
    <property type="entry name" value="Ser_AcTrfase_N_sf"/>
</dbReference>
<evidence type="ECO:0000256" key="11">
    <source>
        <dbReference type="PIRNR" id="PIRNR000441"/>
    </source>
</evidence>
<name>A0A1Z5IZY3_9LACO</name>